<evidence type="ECO:0000313" key="2">
    <source>
        <dbReference type="Proteomes" id="UP000005270"/>
    </source>
</evidence>
<sequence length="208" mass="22734">MTSRVLEETLRLVEGIGRELRRLGVNYVVLDDLATGLYGLVQPLQEARVLVDAGREDDVIQAVTSATQMGYIQAKLRTSLREKGVAAVNLVTLPLLVIETAVTGLDVELLRESFAYNLLGFEVRLPPLEGLIAKLVARGQYPYTAKGLALMMAWADSLSRDRLKKSLEKSGADPAVLKALLAEAWKLASGLTPLRLKESAVHDLLENL</sequence>
<dbReference type="STRING" id="1184251.TCELL_0835"/>
<proteinExistence type="predicted"/>
<dbReference type="RefSeq" id="WP_014737509.1">
    <property type="nucleotide sequence ID" value="NC_017954.1"/>
</dbReference>
<dbReference type="AlphaFoldDB" id="I3TES1"/>
<gene>
    <name evidence="1" type="ordered locus">TCELL_0835</name>
</gene>
<evidence type="ECO:0000313" key="1">
    <source>
        <dbReference type="EMBL" id="AFK51259.1"/>
    </source>
</evidence>
<keyword evidence="2" id="KW-1185">Reference proteome</keyword>
<dbReference type="HOGENOM" id="CLU_113175_0_0_2"/>
<dbReference type="InParanoid" id="I3TES1"/>
<dbReference type="eggNOG" id="arCOG08839">
    <property type="taxonomic scope" value="Archaea"/>
</dbReference>
<dbReference type="EMBL" id="CP003531">
    <property type="protein sequence ID" value="AFK51259.1"/>
    <property type="molecule type" value="Genomic_DNA"/>
</dbReference>
<dbReference type="KEGG" id="thg:TCELL_0835"/>
<dbReference type="GeneID" id="13013152"/>
<protein>
    <submittedName>
        <fullName evidence="1">Uncharacterized protein</fullName>
    </submittedName>
</protein>
<dbReference type="Proteomes" id="UP000005270">
    <property type="component" value="Chromosome"/>
</dbReference>
<name>I3TES1_THEC1</name>
<reference evidence="1 2" key="1">
    <citation type="journal article" date="2012" name="J. Bacteriol.">
        <title>Complete genome sequence of the hyperthermophilic cellulolytic Crenarchaeon 'Thermogladius cellulolyticus' 1633.</title>
        <authorList>
            <person name="Mardanov A.V."/>
            <person name="Kochetkova T.V."/>
            <person name="Beletsky A.V."/>
            <person name="Bonch-Osmolovskaya E.A."/>
            <person name="Ravin N.V."/>
            <person name="Skryabin K.G."/>
        </authorList>
    </citation>
    <scope>NUCLEOTIDE SEQUENCE [LARGE SCALE GENOMIC DNA]</scope>
    <source>
        <strain evidence="2">DSM 22663 / VKM B-2946 / 1633</strain>
    </source>
</reference>
<organism evidence="1 2">
    <name type="scientific">Thermogladius calderae (strain DSM 22663 / VKM B-2946 / 1633)</name>
    <dbReference type="NCBI Taxonomy" id="1184251"/>
    <lineage>
        <taxon>Archaea</taxon>
        <taxon>Thermoproteota</taxon>
        <taxon>Thermoprotei</taxon>
        <taxon>Desulfurococcales</taxon>
        <taxon>Desulfurococcaceae</taxon>
        <taxon>Thermogladius</taxon>
    </lineage>
</organism>
<dbReference type="OrthoDB" id="19235at2157"/>
<accession>I3TES1</accession>